<protein>
    <submittedName>
        <fullName evidence="1">Uncharacterized protein</fullName>
    </submittedName>
</protein>
<evidence type="ECO:0000313" key="2">
    <source>
        <dbReference type="Proteomes" id="UP000325579"/>
    </source>
</evidence>
<dbReference type="RefSeq" id="XP_031936968.1">
    <property type="nucleotide sequence ID" value="XM_032090360.1"/>
</dbReference>
<dbReference type="AlphaFoldDB" id="A0A5N7D086"/>
<reference evidence="1 2" key="1">
    <citation type="submission" date="2019-04" db="EMBL/GenBank/DDBJ databases">
        <authorList>
            <consortium name="DOE Joint Genome Institute"/>
            <person name="Mondo S."/>
            <person name="Kjaerbolling I."/>
            <person name="Vesth T."/>
            <person name="Frisvad J.C."/>
            <person name="Nybo J.L."/>
            <person name="Theobald S."/>
            <person name="Kildgaard S."/>
            <person name="Isbrandt T."/>
            <person name="Kuo A."/>
            <person name="Sato A."/>
            <person name="Lyhne E.K."/>
            <person name="Kogle M.E."/>
            <person name="Wiebenga A."/>
            <person name="Kun R.S."/>
            <person name="Lubbers R.J."/>
            <person name="Makela M.R."/>
            <person name="Barry K."/>
            <person name="Chovatia M."/>
            <person name="Clum A."/>
            <person name="Daum C."/>
            <person name="Haridas S."/>
            <person name="He G."/>
            <person name="LaButti K."/>
            <person name="Lipzen A."/>
            <person name="Riley R."/>
            <person name="Salamov A."/>
            <person name="Simmons B.A."/>
            <person name="Magnuson J.K."/>
            <person name="Henrissat B."/>
            <person name="Mortensen U.H."/>
            <person name="Larsen T.O."/>
            <person name="Devries R.P."/>
            <person name="Grigoriev I.V."/>
            <person name="Machida M."/>
            <person name="Baker S.E."/>
            <person name="Andersen M.R."/>
            <person name="Cantor M.N."/>
            <person name="Hua S.X."/>
        </authorList>
    </citation>
    <scope>NUCLEOTIDE SEQUENCE [LARGE SCALE GENOMIC DNA]</scope>
    <source>
        <strain evidence="1 2">CBS 119388</strain>
    </source>
</reference>
<dbReference type="GeneID" id="43675051"/>
<sequence length="439" mass="49944">MNGETGSPSERHLVPPASEERRRQWIERRARRNWKRRLRAHIVSGLTDDILRDLLIRPAEERDEHKNILDMETVRQYVPLEFEGRSVPDADAARELTWATEDAVKWRLRGIESIYGYTRSQPYNRTSRLVALWYGEEPVLPKFLKDVLYFELRLGNDPRNIRLDSSCKVYPVDSPSISNVTQPIRSFGSLGFLALLEHRVHSKIQVRHVGVTVGHVVDGGTEDTVELETDDQICPVQLQVAPNFERQGRRRPAFRHGWARPRECFDEICLLETNTLSDELVALYHISDAIDCNALFSLPSGIDPVGSLTDPALFDIDDVYDSLIEMLPLEVHKHGAATGQTTGTLVDIQDLEDDDTYSTQAVRDDTQAFKLKIKWLSPEEPFAQDGDSGSLVYGRHHGKTVPLEIHYGSDEGLREIDNKLDLRLTFCSPGRCRYQSSSS</sequence>
<dbReference type="OrthoDB" id="4538301at2759"/>
<gene>
    <name evidence="1" type="ORF">BDV37DRAFT_297611</name>
</gene>
<dbReference type="EMBL" id="ML736829">
    <property type="protein sequence ID" value="KAE8399649.1"/>
    <property type="molecule type" value="Genomic_DNA"/>
</dbReference>
<dbReference type="Proteomes" id="UP000325579">
    <property type="component" value="Unassembled WGS sequence"/>
</dbReference>
<organism evidence="1 2">
    <name type="scientific">Aspergillus pseudonomiae</name>
    <dbReference type="NCBI Taxonomy" id="1506151"/>
    <lineage>
        <taxon>Eukaryota</taxon>
        <taxon>Fungi</taxon>
        <taxon>Dikarya</taxon>
        <taxon>Ascomycota</taxon>
        <taxon>Pezizomycotina</taxon>
        <taxon>Eurotiomycetes</taxon>
        <taxon>Eurotiomycetidae</taxon>
        <taxon>Eurotiales</taxon>
        <taxon>Aspergillaceae</taxon>
        <taxon>Aspergillus</taxon>
        <taxon>Aspergillus subgen. Circumdati</taxon>
    </lineage>
</organism>
<proteinExistence type="predicted"/>
<name>A0A5N7D086_9EURO</name>
<accession>A0A5N7D086</accession>
<keyword evidence="2" id="KW-1185">Reference proteome</keyword>
<evidence type="ECO:0000313" key="1">
    <source>
        <dbReference type="EMBL" id="KAE8399649.1"/>
    </source>
</evidence>